<evidence type="ECO:0000256" key="3">
    <source>
        <dbReference type="ARBA" id="ARBA00012584"/>
    </source>
</evidence>
<evidence type="ECO:0000256" key="11">
    <source>
        <dbReference type="ARBA" id="ARBA00048366"/>
    </source>
</evidence>
<keyword evidence="5" id="KW-0808">Transferase</keyword>
<keyword evidence="4" id="KW-0963">Cytoplasm</keyword>
<dbReference type="EC" id="2.7.7.87" evidence="3"/>
<comment type="caution">
    <text evidence="13">The sequence shown here is derived from an EMBL/GenBank/DDBJ whole genome shotgun (WGS) entry which is preliminary data.</text>
</comment>
<feature type="domain" description="YrdC-like" evidence="12">
    <location>
        <begin position="11"/>
        <end position="195"/>
    </location>
</feature>
<proteinExistence type="inferred from homology"/>
<name>A0A0P6WRN7_9CHLR</name>
<dbReference type="PROSITE" id="PS51163">
    <property type="entry name" value="YRDC"/>
    <property type="match status" value="1"/>
</dbReference>
<comment type="similarity">
    <text evidence="2">Belongs to the SUA5 family.</text>
</comment>
<dbReference type="RefSeq" id="WP_062421106.1">
    <property type="nucleotide sequence ID" value="NZ_BBYA01000008.1"/>
</dbReference>
<keyword evidence="9" id="KW-0067">ATP-binding</keyword>
<dbReference type="GO" id="GO:0000049">
    <property type="term" value="F:tRNA binding"/>
    <property type="evidence" value="ECO:0007669"/>
    <property type="project" value="TreeGrafter"/>
</dbReference>
<dbReference type="GO" id="GO:0005524">
    <property type="term" value="F:ATP binding"/>
    <property type="evidence" value="ECO:0007669"/>
    <property type="project" value="UniProtKB-KW"/>
</dbReference>
<evidence type="ECO:0000256" key="7">
    <source>
        <dbReference type="ARBA" id="ARBA00022695"/>
    </source>
</evidence>
<sequence>MKTRVLPIDSFTSLREALRIIESGGLVAFPTDTVYGLGANLHSSTAIDRIYQAKGRDTEKAIPVLVNHINQLDQVALEVPANAQKLAKRFWPGGLTLIIPRLASLPENLSSGPTVAVRMPDYTPVLTVLQHCGPLAVTSANLSGKSNTLTAEDVLQQLDGRIDLILDGGRVPGGIPSTIVDCSVEPPVILRHGAISDDEIFSALGQDASS</sequence>
<dbReference type="Proteomes" id="UP000050430">
    <property type="component" value="Unassembled WGS sequence"/>
</dbReference>
<reference evidence="13 14" key="1">
    <citation type="submission" date="2015-07" db="EMBL/GenBank/DDBJ databases">
        <title>Genome sequence of Leptolinea tardivitalis DSM 16556.</title>
        <authorList>
            <person name="Hemp J."/>
            <person name="Ward L.M."/>
            <person name="Pace L.A."/>
            <person name="Fischer W.W."/>
        </authorList>
    </citation>
    <scope>NUCLEOTIDE SEQUENCE [LARGE SCALE GENOMIC DNA]</scope>
    <source>
        <strain evidence="13 14">YMTK-2</strain>
    </source>
</reference>
<dbReference type="Gene3D" id="3.90.870.10">
    <property type="entry name" value="DHBP synthase"/>
    <property type="match status" value="1"/>
</dbReference>
<keyword evidence="8" id="KW-0547">Nucleotide-binding</keyword>
<protein>
    <recommendedName>
        <fullName evidence="10">L-threonylcarbamoyladenylate synthase</fullName>
        <ecNumber evidence="3">2.7.7.87</ecNumber>
    </recommendedName>
    <alternativeName>
        <fullName evidence="10">L-threonylcarbamoyladenylate synthase</fullName>
    </alternativeName>
</protein>
<dbReference type="NCBIfam" id="TIGR00057">
    <property type="entry name" value="L-threonylcarbamoyladenylate synthase"/>
    <property type="match status" value="1"/>
</dbReference>
<organism evidence="13 14">
    <name type="scientific">Leptolinea tardivitalis</name>
    <dbReference type="NCBI Taxonomy" id="229920"/>
    <lineage>
        <taxon>Bacteria</taxon>
        <taxon>Bacillati</taxon>
        <taxon>Chloroflexota</taxon>
        <taxon>Anaerolineae</taxon>
        <taxon>Anaerolineales</taxon>
        <taxon>Anaerolineaceae</taxon>
        <taxon>Leptolinea</taxon>
    </lineage>
</organism>
<evidence type="ECO:0000256" key="8">
    <source>
        <dbReference type="ARBA" id="ARBA00022741"/>
    </source>
</evidence>
<accession>A0A0P6WRN7</accession>
<evidence type="ECO:0000256" key="10">
    <source>
        <dbReference type="ARBA" id="ARBA00029774"/>
    </source>
</evidence>
<dbReference type="STRING" id="229920.ADM99_06865"/>
<dbReference type="OrthoDB" id="9814580at2"/>
<evidence type="ECO:0000256" key="9">
    <source>
        <dbReference type="ARBA" id="ARBA00022840"/>
    </source>
</evidence>
<keyword evidence="14" id="KW-1185">Reference proteome</keyword>
<dbReference type="InterPro" id="IPR006070">
    <property type="entry name" value="Sua5-like_dom"/>
</dbReference>
<dbReference type="SUPFAM" id="SSF55821">
    <property type="entry name" value="YrdC/RibB"/>
    <property type="match status" value="1"/>
</dbReference>
<dbReference type="InterPro" id="IPR050156">
    <property type="entry name" value="TC-AMP_synthase_SUA5"/>
</dbReference>
<evidence type="ECO:0000256" key="6">
    <source>
        <dbReference type="ARBA" id="ARBA00022694"/>
    </source>
</evidence>
<gene>
    <name evidence="13" type="ORF">ADM99_06865</name>
</gene>
<dbReference type="InterPro" id="IPR017945">
    <property type="entry name" value="DHBP_synth_RibB-like_a/b_dom"/>
</dbReference>
<evidence type="ECO:0000313" key="13">
    <source>
        <dbReference type="EMBL" id="KPL72785.1"/>
    </source>
</evidence>
<dbReference type="GO" id="GO:0008033">
    <property type="term" value="P:tRNA processing"/>
    <property type="evidence" value="ECO:0007669"/>
    <property type="project" value="UniProtKB-KW"/>
</dbReference>
<evidence type="ECO:0000256" key="1">
    <source>
        <dbReference type="ARBA" id="ARBA00004496"/>
    </source>
</evidence>
<dbReference type="AlphaFoldDB" id="A0A0P6WRN7"/>
<keyword evidence="6" id="KW-0819">tRNA processing</keyword>
<evidence type="ECO:0000256" key="5">
    <source>
        <dbReference type="ARBA" id="ARBA00022679"/>
    </source>
</evidence>
<dbReference type="PANTHER" id="PTHR17490:SF16">
    <property type="entry name" value="THREONYLCARBAMOYL-AMP SYNTHASE"/>
    <property type="match status" value="1"/>
</dbReference>
<comment type="catalytic activity">
    <reaction evidence="11">
        <text>L-threonine + hydrogencarbonate + ATP = L-threonylcarbamoyladenylate + diphosphate + H2O</text>
        <dbReference type="Rhea" id="RHEA:36407"/>
        <dbReference type="ChEBI" id="CHEBI:15377"/>
        <dbReference type="ChEBI" id="CHEBI:17544"/>
        <dbReference type="ChEBI" id="CHEBI:30616"/>
        <dbReference type="ChEBI" id="CHEBI:33019"/>
        <dbReference type="ChEBI" id="CHEBI:57926"/>
        <dbReference type="ChEBI" id="CHEBI:73682"/>
        <dbReference type="EC" id="2.7.7.87"/>
    </reaction>
</comment>
<evidence type="ECO:0000256" key="4">
    <source>
        <dbReference type="ARBA" id="ARBA00022490"/>
    </source>
</evidence>
<dbReference type="PATRIC" id="fig|229920.5.peg.1344"/>
<keyword evidence="7" id="KW-0548">Nucleotidyltransferase</keyword>
<evidence type="ECO:0000256" key="2">
    <source>
        <dbReference type="ARBA" id="ARBA00007663"/>
    </source>
</evidence>
<dbReference type="GO" id="GO:0061710">
    <property type="term" value="F:L-threonylcarbamoyladenylate synthase"/>
    <property type="evidence" value="ECO:0007669"/>
    <property type="project" value="UniProtKB-EC"/>
</dbReference>
<dbReference type="EMBL" id="LGCK01000007">
    <property type="protein sequence ID" value="KPL72785.1"/>
    <property type="molecule type" value="Genomic_DNA"/>
</dbReference>
<dbReference type="Pfam" id="PF01300">
    <property type="entry name" value="Sua5_yciO_yrdC"/>
    <property type="match status" value="1"/>
</dbReference>
<dbReference type="GO" id="GO:0005737">
    <property type="term" value="C:cytoplasm"/>
    <property type="evidence" value="ECO:0007669"/>
    <property type="project" value="UniProtKB-SubCell"/>
</dbReference>
<dbReference type="GO" id="GO:0003725">
    <property type="term" value="F:double-stranded RNA binding"/>
    <property type="evidence" value="ECO:0007669"/>
    <property type="project" value="InterPro"/>
</dbReference>
<dbReference type="PANTHER" id="PTHR17490">
    <property type="entry name" value="SUA5"/>
    <property type="match status" value="1"/>
</dbReference>
<evidence type="ECO:0000313" key="14">
    <source>
        <dbReference type="Proteomes" id="UP000050430"/>
    </source>
</evidence>
<comment type="subcellular location">
    <subcellularLocation>
        <location evidence="1">Cytoplasm</location>
    </subcellularLocation>
</comment>
<dbReference type="GO" id="GO:0006450">
    <property type="term" value="P:regulation of translational fidelity"/>
    <property type="evidence" value="ECO:0007669"/>
    <property type="project" value="TreeGrafter"/>
</dbReference>
<evidence type="ECO:0000259" key="12">
    <source>
        <dbReference type="PROSITE" id="PS51163"/>
    </source>
</evidence>